<keyword evidence="2" id="KW-0496">Mitochondrion</keyword>
<dbReference type="AlphaFoldDB" id="A0A2S1WBM8"/>
<organism evidence="2">
    <name type="scientific">Ganoderma calidophilum</name>
    <dbReference type="NCBI Taxonomy" id="2026244"/>
    <lineage>
        <taxon>Eukaryota</taxon>
        <taxon>Fungi</taxon>
        <taxon>Dikarya</taxon>
        <taxon>Basidiomycota</taxon>
        <taxon>Agaricomycotina</taxon>
        <taxon>Agaricomycetes</taxon>
        <taxon>Polyporales</taxon>
        <taxon>Polyporaceae</taxon>
        <taxon>Ganoderma</taxon>
    </lineage>
</organism>
<dbReference type="RefSeq" id="YP_009493190.1">
    <property type="nucleotide sequence ID" value="NC_037938.1"/>
</dbReference>
<dbReference type="GeneID" id="36953391"/>
<reference evidence="2" key="1">
    <citation type="journal article" date="2019" name="Int. J. Biol. Macromol.">
        <title>The complete mitochondrial genomes of five important medicinal Ganoderma species: Features, evolution, and phylogeny.</title>
        <authorList>
            <person name="Li Q."/>
            <person name="Xiang D."/>
            <person name="Wan Y."/>
            <person name="Wu Q."/>
            <person name="Wu X."/>
            <person name="Ma C."/>
            <person name="Song Y."/>
            <person name="Zhao G."/>
            <person name="Huang W."/>
        </authorList>
    </citation>
    <scope>NUCLEOTIDE SEQUENCE</scope>
</reference>
<sequence>MASCFNSVFYYSGKFVFGVVLSSLGILYSESLSAIPYLRSFSEYILSLVENHSNFKFLPSKDIFIKDEDLNPYAIFGVVVLGLTGLTISLLVSDYYFPDFIDKIPVINTYVDFINNSVNNFSSWVSSFFKSKPSLDTLLRSPSTASDIQLPSNIPSPMAPPYAHLENLENLNNNIPTPDSGINPW</sequence>
<geneLocation type="mitochondrion" evidence="2"/>
<name>A0A2S1WBM8_9APHY</name>
<dbReference type="EMBL" id="MH252535">
    <property type="protein sequence ID" value="AWJ63985.1"/>
    <property type="molecule type" value="Genomic_DNA"/>
</dbReference>
<protein>
    <submittedName>
        <fullName evidence="2">Uncharacterized protein</fullName>
    </submittedName>
</protein>
<accession>A0A2S1WBM8</accession>
<evidence type="ECO:0000256" key="1">
    <source>
        <dbReference type="SAM" id="Phobius"/>
    </source>
</evidence>
<keyword evidence="1" id="KW-0812">Transmembrane</keyword>
<feature type="transmembrane region" description="Helical" evidence="1">
    <location>
        <begin position="73"/>
        <end position="97"/>
    </location>
</feature>
<feature type="transmembrane region" description="Helical" evidence="1">
    <location>
        <begin position="7"/>
        <end position="28"/>
    </location>
</feature>
<evidence type="ECO:0000313" key="2">
    <source>
        <dbReference type="EMBL" id="AWJ63985.1"/>
    </source>
</evidence>
<gene>
    <name evidence="2" type="primary">orf185</name>
</gene>
<keyword evidence="1" id="KW-1133">Transmembrane helix</keyword>
<keyword evidence="1" id="KW-0472">Membrane</keyword>
<proteinExistence type="predicted"/>